<dbReference type="InterPro" id="IPR036217">
    <property type="entry name" value="MethylDNA_cys_MeTrfase_DNAb"/>
</dbReference>
<gene>
    <name evidence="8" type="ORF">EAE32_00720</name>
</gene>
<feature type="domain" description="Methylated-DNA-[protein]-cysteine S-methyltransferase DNA binding" evidence="7">
    <location>
        <begin position="88"/>
        <end position="162"/>
    </location>
</feature>
<dbReference type="InterPro" id="IPR014048">
    <property type="entry name" value="MethylDNA_cys_MeTrfase_DNA-bd"/>
</dbReference>
<comment type="caution">
    <text evidence="8">The sequence shown here is derived from an EMBL/GenBank/DDBJ whole genome shotgun (WGS) entry which is preliminary data.</text>
</comment>
<evidence type="ECO:0000256" key="6">
    <source>
        <dbReference type="ARBA" id="ARBA00049348"/>
    </source>
</evidence>
<dbReference type="PANTHER" id="PTHR10815">
    <property type="entry name" value="METHYLATED-DNA--PROTEIN-CYSTEINE METHYLTRANSFERASE"/>
    <property type="match status" value="1"/>
</dbReference>
<dbReference type="PROSITE" id="PS00374">
    <property type="entry name" value="MGMT"/>
    <property type="match status" value="1"/>
</dbReference>
<dbReference type="RefSeq" id="WP_121863848.1">
    <property type="nucleotide sequence ID" value="NZ_RDEX01000001.1"/>
</dbReference>
<dbReference type="Proteomes" id="UP000277871">
    <property type="component" value="Unassembled WGS sequence"/>
</dbReference>
<dbReference type="CDD" id="cd06445">
    <property type="entry name" value="ATase"/>
    <property type="match status" value="1"/>
</dbReference>
<dbReference type="GO" id="GO:0006281">
    <property type="term" value="P:DNA repair"/>
    <property type="evidence" value="ECO:0007669"/>
    <property type="project" value="UniProtKB-KW"/>
</dbReference>
<dbReference type="GO" id="GO:0003908">
    <property type="term" value="F:methylated-DNA-[protein]-cysteine S-methyltransferase activity"/>
    <property type="evidence" value="ECO:0007669"/>
    <property type="project" value="UniProtKB-EC"/>
</dbReference>
<dbReference type="AlphaFoldDB" id="A0A3L9L798"/>
<dbReference type="GO" id="GO:0032259">
    <property type="term" value="P:methylation"/>
    <property type="evidence" value="ECO:0007669"/>
    <property type="project" value="UniProtKB-KW"/>
</dbReference>
<accession>A0A3L9L798</accession>
<comment type="catalytic activity">
    <reaction evidence="1">
        <text>a 4-O-methyl-thymidine in DNA + L-cysteinyl-[protein] = a thymidine in DNA + S-methyl-L-cysteinyl-[protein]</text>
        <dbReference type="Rhea" id="RHEA:53428"/>
        <dbReference type="Rhea" id="RHEA-COMP:10131"/>
        <dbReference type="Rhea" id="RHEA-COMP:10132"/>
        <dbReference type="Rhea" id="RHEA-COMP:13555"/>
        <dbReference type="Rhea" id="RHEA-COMP:13556"/>
        <dbReference type="ChEBI" id="CHEBI:29950"/>
        <dbReference type="ChEBI" id="CHEBI:82612"/>
        <dbReference type="ChEBI" id="CHEBI:137386"/>
        <dbReference type="ChEBI" id="CHEBI:137387"/>
        <dbReference type="EC" id="2.1.1.63"/>
    </reaction>
</comment>
<dbReference type="Gene3D" id="1.10.10.10">
    <property type="entry name" value="Winged helix-like DNA-binding domain superfamily/Winged helix DNA-binding domain"/>
    <property type="match status" value="1"/>
</dbReference>
<keyword evidence="5" id="KW-0234">DNA repair</keyword>
<keyword evidence="9" id="KW-1185">Reference proteome</keyword>
<reference evidence="8 9" key="1">
    <citation type="submission" date="2018-10" db="EMBL/GenBank/DDBJ databases">
        <title>Kocuria tytonicola, new bacteria from the preen glands of American barn owls (Tyto furcata).</title>
        <authorList>
            <person name="Braun M.S."/>
            <person name="Wang E."/>
            <person name="Zimmermann S."/>
            <person name="Boutin S."/>
            <person name="Wagner H."/>
            <person name="Wink M."/>
        </authorList>
    </citation>
    <scope>NUCLEOTIDE SEQUENCE [LARGE SCALE GENOMIC DNA]</scope>
    <source>
        <strain evidence="8 9">473</strain>
    </source>
</reference>
<dbReference type="PANTHER" id="PTHR10815:SF13">
    <property type="entry name" value="METHYLATED-DNA--PROTEIN-CYSTEINE METHYLTRANSFERASE"/>
    <property type="match status" value="1"/>
</dbReference>
<comment type="catalytic activity">
    <reaction evidence="6">
        <text>a 6-O-methyl-2'-deoxyguanosine in DNA + L-cysteinyl-[protein] = S-methyl-L-cysteinyl-[protein] + a 2'-deoxyguanosine in DNA</text>
        <dbReference type="Rhea" id="RHEA:24000"/>
        <dbReference type="Rhea" id="RHEA-COMP:10131"/>
        <dbReference type="Rhea" id="RHEA-COMP:10132"/>
        <dbReference type="Rhea" id="RHEA-COMP:11367"/>
        <dbReference type="Rhea" id="RHEA-COMP:11368"/>
        <dbReference type="ChEBI" id="CHEBI:29950"/>
        <dbReference type="ChEBI" id="CHEBI:82612"/>
        <dbReference type="ChEBI" id="CHEBI:85445"/>
        <dbReference type="ChEBI" id="CHEBI:85448"/>
        <dbReference type="EC" id="2.1.1.63"/>
    </reaction>
</comment>
<organism evidence="8 9">
    <name type="scientific">Kocuria tytonicola</name>
    <dbReference type="NCBI Taxonomy" id="2055946"/>
    <lineage>
        <taxon>Bacteria</taxon>
        <taxon>Bacillati</taxon>
        <taxon>Actinomycetota</taxon>
        <taxon>Actinomycetes</taxon>
        <taxon>Micrococcales</taxon>
        <taxon>Micrococcaceae</taxon>
        <taxon>Kocuria</taxon>
    </lineage>
</organism>
<evidence type="ECO:0000313" key="8">
    <source>
        <dbReference type="EMBL" id="RLY93809.1"/>
    </source>
</evidence>
<evidence type="ECO:0000256" key="5">
    <source>
        <dbReference type="ARBA" id="ARBA00023204"/>
    </source>
</evidence>
<keyword evidence="2 8" id="KW-0489">Methyltransferase</keyword>
<dbReference type="SUPFAM" id="SSF46767">
    <property type="entry name" value="Methylated DNA-protein cysteine methyltransferase, C-terminal domain"/>
    <property type="match status" value="1"/>
</dbReference>
<dbReference type="EMBL" id="RDEX01000001">
    <property type="protein sequence ID" value="RLY93809.1"/>
    <property type="molecule type" value="Genomic_DNA"/>
</dbReference>
<dbReference type="NCBIfam" id="TIGR00589">
    <property type="entry name" value="ogt"/>
    <property type="match status" value="1"/>
</dbReference>
<sequence length="174" mass="18138">MTHLFQTIDTPDGPFTAVAREDGAVLASGWTASVAEALARVRAASRPGDVREGALAAVDAVRAFYAGDPAPAMDVPVDLHGTDGQLAGWAALRRIPAGDPLSYAEFARELGNPRAVRAAAAVCARNPVALFVPCHRVLRADGSLGGFAWGEDVKQRLLDREAARPARGRGGSEG</sequence>
<evidence type="ECO:0000313" key="9">
    <source>
        <dbReference type="Proteomes" id="UP000277871"/>
    </source>
</evidence>
<keyword evidence="4" id="KW-0227">DNA damage</keyword>
<protein>
    <submittedName>
        <fullName evidence="8">Methylated-DNA--[protein]-cysteine S-methyltransferase</fullName>
    </submittedName>
</protein>
<proteinExistence type="predicted"/>
<evidence type="ECO:0000256" key="2">
    <source>
        <dbReference type="ARBA" id="ARBA00022603"/>
    </source>
</evidence>
<evidence type="ECO:0000256" key="4">
    <source>
        <dbReference type="ARBA" id="ARBA00022763"/>
    </source>
</evidence>
<dbReference type="InterPro" id="IPR001497">
    <property type="entry name" value="MethylDNA_cys_MeTrfase_AS"/>
</dbReference>
<dbReference type="InterPro" id="IPR036388">
    <property type="entry name" value="WH-like_DNA-bd_sf"/>
</dbReference>
<evidence type="ECO:0000256" key="1">
    <source>
        <dbReference type="ARBA" id="ARBA00001286"/>
    </source>
</evidence>
<dbReference type="Pfam" id="PF01035">
    <property type="entry name" value="DNA_binding_1"/>
    <property type="match status" value="1"/>
</dbReference>
<evidence type="ECO:0000259" key="7">
    <source>
        <dbReference type="Pfam" id="PF01035"/>
    </source>
</evidence>
<keyword evidence="3 8" id="KW-0808">Transferase</keyword>
<name>A0A3L9L798_9MICC</name>
<evidence type="ECO:0000256" key="3">
    <source>
        <dbReference type="ARBA" id="ARBA00022679"/>
    </source>
</evidence>